<name>A0ABQ9IJ65_9NEOP</name>
<evidence type="ECO:0000313" key="2">
    <source>
        <dbReference type="Proteomes" id="UP001159363"/>
    </source>
</evidence>
<organism evidence="1 2">
    <name type="scientific">Dryococelus australis</name>
    <dbReference type="NCBI Taxonomy" id="614101"/>
    <lineage>
        <taxon>Eukaryota</taxon>
        <taxon>Metazoa</taxon>
        <taxon>Ecdysozoa</taxon>
        <taxon>Arthropoda</taxon>
        <taxon>Hexapoda</taxon>
        <taxon>Insecta</taxon>
        <taxon>Pterygota</taxon>
        <taxon>Neoptera</taxon>
        <taxon>Polyneoptera</taxon>
        <taxon>Phasmatodea</taxon>
        <taxon>Verophasmatodea</taxon>
        <taxon>Anareolatae</taxon>
        <taxon>Phasmatidae</taxon>
        <taxon>Eurycanthinae</taxon>
        <taxon>Dryococelus</taxon>
    </lineage>
</organism>
<sequence>MTIELVVSNMELLTPHSYITKKPSGYLKQLKETISDGEVITLLDFSENSSFVIQNEAQGYHWTNSHCAVHLVYKNCKNILNLCHPAFWPFFATSHGKSPCDGIGGTVQRMTKASSTTIQRPNYISQLTKNLVILYQICILAAVSRVYSTNWFVGVVNNINSAQVNFMHPLGPCISFYWPSPRQNVCWVPFAYILLSVLQAPSTSSSGRTYSFMKEDLCTCKIEGKLSEMHPVLLTVGFTTCGEQGKAALWSAYPGHCYQLLTVECVPWPLLPTAFCTVVFLGPARETEGREVACHMQ</sequence>
<evidence type="ECO:0000313" key="1">
    <source>
        <dbReference type="EMBL" id="KAJ8896733.1"/>
    </source>
</evidence>
<comment type="caution">
    <text evidence="1">The sequence shown here is derived from an EMBL/GenBank/DDBJ whole genome shotgun (WGS) entry which is preliminary data.</text>
</comment>
<dbReference type="PANTHER" id="PTHR46601">
    <property type="entry name" value="ULP_PROTEASE DOMAIN-CONTAINING PROTEIN"/>
    <property type="match status" value="1"/>
</dbReference>
<dbReference type="Proteomes" id="UP001159363">
    <property type="component" value="Chromosome 1"/>
</dbReference>
<protein>
    <submittedName>
        <fullName evidence="1">Uncharacterized protein</fullName>
    </submittedName>
</protein>
<dbReference type="EMBL" id="JARBHB010000001">
    <property type="protein sequence ID" value="KAJ8896733.1"/>
    <property type="molecule type" value="Genomic_DNA"/>
</dbReference>
<dbReference type="PANTHER" id="PTHR46601:SF1">
    <property type="entry name" value="ADF-H DOMAIN-CONTAINING PROTEIN"/>
    <property type="match status" value="1"/>
</dbReference>
<proteinExistence type="predicted"/>
<keyword evidence="2" id="KW-1185">Reference proteome</keyword>
<accession>A0ABQ9IJ65</accession>
<reference evidence="1 2" key="1">
    <citation type="submission" date="2023-02" db="EMBL/GenBank/DDBJ databases">
        <title>LHISI_Scaffold_Assembly.</title>
        <authorList>
            <person name="Stuart O.P."/>
            <person name="Cleave R."/>
            <person name="Magrath M.J.L."/>
            <person name="Mikheyev A.S."/>
        </authorList>
    </citation>
    <scope>NUCLEOTIDE SEQUENCE [LARGE SCALE GENOMIC DNA]</scope>
    <source>
        <strain evidence="1">Daus_M_001</strain>
        <tissue evidence="1">Leg muscle</tissue>
    </source>
</reference>
<gene>
    <name evidence="1" type="ORF">PR048_002078</name>
</gene>